<evidence type="ECO:0000313" key="2">
    <source>
        <dbReference type="EMBL" id="CAI4218271.1"/>
    </source>
</evidence>
<sequence>MAFGREAQTEGLVLQRAYSHTQVVGREGSFNAGGGQVLSPQCARKGGLAATSLPEKEAINEAPELDRYDIEAEKALLSTHLESGVSKSPTIAIPSRESALSQIEHLTKLKHCLLESLAKGDVKKTEGERRSSHPSQEWDEELYTPANSTVGSPIPRGEGGISLSAVLDEESSTPRPKKGDTHQVQAATPKFITNPFETPGPSRNLEDDLEDLCDDNYALSPSTTPYVPCGPAVTLNPFVLGSPLESSMARRTRLSCPDLADIDSDDDYLYMGRRALKGDDDDLSMSARNRMDVPVPRSQSLDSGYPGVAFHTGPVGYLNGSPITIPMVRDPDLLETLVGGHVNGTAEENFQAQGQP</sequence>
<feature type="region of interest" description="Disordered" evidence="1">
    <location>
        <begin position="121"/>
        <end position="160"/>
    </location>
</feature>
<reference evidence="2" key="1">
    <citation type="submission" date="2022-11" db="EMBL/GenBank/DDBJ databases">
        <authorList>
            <person name="Scott C."/>
            <person name="Bruce N."/>
        </authorList>
    </citation>
    <scope>NUCLEOTIDE SEQUENCE</scope>
</reference>
<dbReference type="AlphaFoldDB" id="A0A9P1H979"/>
<proteinExistence type="predicted"/>
<gene>
    <name evidence="2" type="ORF">PPNO1_LOCUS7864</name>
</gene>
<keyword evidence="3" id="KW-1185">Reference proteome</keyword>
<feature type="compositionally biased region" description="Basic and acidic residues" evidence="1">
    <location>
        <begin position="121"/>
        <end position="131"/>
    </location>
</feature>
<protein>
    <submittedName>
        <fullName evidence="2">Uncharacterized protein</fullName>
    </submittedName>
</protein>
<organism evidence="2 3">
    <name type="scientific">Parascedosporium putredinis</name>
    <dbReference type="NCBI Taxonomy" id="1442378"/>
    <lineage>
        <taxon>Eukaryota</taxon>
        <taxon>Fungi</taxon>
        <taxon>Dikarya</taxon>
        <taxon>Ascomycota</taxon>
        <taxon>Pezizomycotina</taxon>
        <taxon>Sordariomycetes</taxon>
        <taxon>Hypocreomycetidae</taxon>
        <taxon>Microascales</taxon>
        <taxon>Microascaceae</taxon>
        <taxon>Parascedosporium</taxon>
    </lineage>
</organism>
<name>A0A9P1H979_9PEZI</name>
<comment type="caution">
    <text evidence="2">The sequence shown here is derived from an EMBL/GenBank/DDBJ whole genome shotgun (WGS) entry which is preliminary data.</text>
</comment>
<accession>A0A9P1H979</accession>
<dbReference type="EMBL" id="CALLCH030000017">
    <property type="protein sequence ID" value="CAI4218271.1"/>
    <property type="molecule type" value="Genomic_DNA"/>
</dbReference>
<evidence type="ECO:0000256" key="1">
    <source>
        <dbReference type="SAM" id="MobiDB-lite"/>
    </source>
</evidence>
<dbReference type="Proteomes" id="UP000838763">
    <property type="component" value="Unassembled WGS sequence"/>
</dbReference>
<evidence type="ECO:0000313" key="3">
    <source>
        <dbReference type="Proteomes" id="UP000838763"/>
    </source>
</evidence>